<evidence type="ECO:0000259" key="11">
    <source>
        <dbReference type="PROSITE" id="PS50011"/>
    </source>
</evidence>
<feature type="repeat" description="TPR" evidence="9">
    <location>
        <begin position="773"/>
        <end position="806"/>
    </location>
</feature>
<dbReference type="SUPFAM" id="SSF48452">
    <property type="entry name" value="TPR-like"/>
    <property type="match status" value="1"/>
</dbReference>
<dbReference type="PANTHER" id="PTHR24363:SF0">
    <property type="entry name" value="SERINE_THREONINE KINASE LIKE DOMAIN CONTAINING 1"/>
    <property type="match status" value="1"/>
</dbReference>
<evidence type="ECO:0000256" key="8">
    <source>
        <dbReference type="ARBA" id="ARBA00048679"/>
    </source>
</evidence>
<dbReference type="CDD" id="cd14014">
    <property type="entry name" value="STKc_PknB_like"/>
    <property type="match status" value="1"/>
</dbReference>
<dbReference type="PROSITE" id="PS50011">
    <property type="entry name" value="PROTEIN_KINASE_DOM"/>
    <property type="match status" value="2"/>
</dbReference>
<evidence type="ECO:0000313" key="12">
    <source>
        <dbReference type="EMBL" id="MCC0178577.1"/>
    </source>
</evidence>
<comment type="catalytic activity">
    <reaction evidence="7">
        <text>L-threonyl-[protein] + ATP = O-phospho-L-threonyl-[protein] + ADP + H(+)</text>
        <dbReference type="Rhea" id="RHEA:46608"/>
        <dbReference type="Rhea" id="RHEA-COMP:11060"/>
        <dbReference type="Rhea" id="RHEA-COMP:11605"/>
        <dbReference type="ChEBI" id="CHEBI:15378"/>
        <dbReference type="ChEBI" id="CHEBI:30013"/>
        <dbReference type="ChEBI" id="CHEBI:30616"/>
        <dbReference type="ChEBI" id="CHEBI:61977"/>
        <dbReference type="ChEBI" id="CHEBI:456216"/>
        <dbReference type="EC" id="2.7.11.1"/>
    </reaction>
</comment>
<gene>
    <name evidence="12" type="ORF">I4641_16505</name>
</gene>
<dbReference type="PANTHER" id="PTHR24363">
    <property type="entry name" value="SERINE/THREONINE PROTEIN KINASE"/>
    <property type="match status" value="1"/>
</dbReference>
<feature type="repeat" description="TPR" evidence="9">
    <location>
        <begin position="596"/>
        <end position="629"/>
    </location>
</feature>
<dbReference type="InterPro" id="IPR011009">
    <property type="entry name" value="Kinase-like_dom_sf"/>
</dbReference>
<dbReference type="Pfam" id="PF00515">
    <property type="entry name" value="TPR_1"/>
    <property type="match status" value="1"/>
</dbReference>
<dbReference type="PROSITE" id="PS00107">
    <property type="entry name" value="PROTEIN_KINASE_ATP"/>
    <property type="match status" value="1"/>
</dbReference>
<feature type="domain" description="Protein kinase" evidence="11">
    <location>
        <begin position="39"/>
        <end position="301"/>
    </location>
</feature>
<reference evidence="12" key="1">
    <citation type="journal article" date="2021" name="Antonie Van Leeuwenhoek">
        <title>Draft genome and description of Waterburya agarophytonicola gen. nov. sp. nov. (Pleurocapsales, Cyanobacteria): a seaweed symbiont.</title>
        <authorList>
            <person name="Bonthond G."/>
            <person name="Shalygin S."/>
            <person name="Bayer T."/>
            <person name="Weinberger F."/>
        </authorList>
    </citation>
    <scope>NUCLEOTIDE SEQUENCE</scope>
    <source>
        <strain evidence="12">KI4</strain>
    </source>
</reference>
<sequence>MSDSDFTIPISQSENDRAESNAEYGYKVLKSGDVLNQRFHIVRELGSGGFATTYLAIDKQSETENRCAVKQLQPRFNSSSIWASAKERLATEAMVLQWLGKHDRIPDFIGHFEENKQFYLVLEFIEGEEFEQEVRRQTLNEAQIIQFLFDILESLESVHKQGIIHRDIKPSNLIRRKKDGKMILIDFGAVKEIGTMAFDVSKQQVQTQIIGTPGYMPPEQNNGKPVYSSDIYALGRTVIFGMTNKSPMEWEESESGGVSAWNKKIAISEAFLKIINRMTAVNTSERYSSATEVLQDLKPLNTIEQTIGDKYQIVKFLGGKREINSYVANSLLAEDKSRYYVAIIEPENSDSSLSEITNRIMIGLNNLSIIDNFNRTPKAVEYFIDRSRIYVVQEYIEGKNLAQIIEDQFILSEAEVIDILTDTAIALQPIHKQQIIHGNIKPSSLIKRQKDNKIALVDFGLVEEAIDLIPDSKTGYIPPEQIAGRATYVSDIYALGMTAIHVLTGTSPQKLEKNPRTGEIIWHRKARISPSFAKILDRMICLDKNQRYQSVQKVIKDLRKIKQKSKFKGFYKYLLVLPIVALGIAIAYSQWAQRVAILEFYQGDRFLKDQQYQQAIDYYNNGLNKLPNTKGQIRNFEPVWLKKAKAQRQLNQYEEALKTCSTALKYYQSPQLWNCKALTLYSLDRYDSAVKAYDSAIEIAPDDVWLWNNRGEAYARLQQTNQAIFDFQKAIDLAPAKSFVPWNNLGKLYYQQQDYPRAIEAYQEALKIKPDYLPALIGLGNVQKSSQLYDLAVESYDRALTVNPNYHEAWYGKGSVAEYLKQYRNARDYYQRASQLKPDWSAATDALERVNRKLGV</sequence>
<evidence type="ECO:0000256" key="4">
    <source>
        <dbReference type="ARBA" id="ARBA00022741"/>
    </source>
</evidence>
<organism evidence="12 13">
    <name type="scientific">Waterburya agarophytonicola KI4</name>
    <dbReference type="NCBI Taxonomy" id="2874699"/>
    <lineage>
        <taxon>Bacteria</taxon>
        <taxon>Bacillati</taxon>
        <taxon>Cyanobacteriota</taxon>
        <taxon>Cyanophyceae</taxon>
        <taxon>Pleurocapsales</taxon>
        <taxon>Hyellaceae</taxon>
        <taxon>Waterburya</taxon>
        <taxon>Waterburya agarophytonicola</taxon>
    </lineage>
</organism>
<comment type="caution">
    <text evidence="12">The sequence shown here is derived from an EMBL/GenBank/DDBJ whole genome shotgun (WGS) entry which is preliminary data.</text>
</comment>
<name>A0A964BUX0_9CYAN</name>
<evidence type="ECO:0000256" key="3">
    <source>
        <dbReference type="ARBA" id="ARBA00022679"/>
    </source>
</evidence>
<evidence type="ECO:0000256" key="1">
    <source>
        <dbReference type="ARBA" id="ARBA00012513"/>
    </source>
</evidence>
<dbReference type="InterPro" id="IPR011990">
    <property type="entry name" value="TPR-like_helical_dom_sf"/>
</dbReference>
<feature type="repeat" description="TPR" evidence="9">
    <location>
        <begin position="739"/>
        <end position="772"/>
    </location>
</feature>
<dbReference type="AlphaFoldDB" id="A0A964BUX0"/>
<comment type="catalytic activity">
    <reaction evidence="8">
        <text>L-seryl-[protein] + ATP = O-phospho-L-seryl-[protein] + ADP + H(+)</text>
        <dbReference type="Rhea" id="RHEA:17989"/>
        <dbReference type="Rhea" id="RHEA-COMP:9863"/>
        <dbReference type="Rhea" id="RHEA-COMP:11604"/>
        <dbReference type="ChEBI" id="CHEBI:15378"/>
        <dbReference type="ChEBI" id="CHEBI:29999"/>
        <dbReference type="ChEBI" id="CHEBI:30616"/>
        <dbReference type="ChEBI" id="CHEBI:83421"/>
        <dbReference type="ChEBI" id="CHEBI:456216"/>
        <dbReference type="EC" id="2.7.11.1"/>
    </reaction>
</comment>
<dbReference type="Pfam" id="PF13414">
    <property type="entry name" value="TPR_11"/>
    <property type="match status" value="1"/>
</dbReference>
<keyword evidence="13" id="KW-1185">Reference proteome</keyword>
<dbReference type="GO" id="GO:0004674">
    <property type="term" value="F:protein serine/threonine kinase activity"/>
    <property type="evidence" value="ECO:0007669"/>
    <property type="project" value="UniProtKB-KW"/>
</dbReference>
<dbReference type="InterPro" id="IPR000719">
    <property type="entry name" value="Prot_kinase_dom"/>
</dbReference>
<dbReference type="SMART" id="SM00028">
    <property type="entry name" value="TPR"/>
    <property type="match status" value="7"/>
</dbReference>
<dbReference type="Pfam" id="PF00069">
    <property type="entry name" value="Pkinase"/>
    <property type="match status" value="2"/>
</dbReference>
<keyword evidence="5" id="KW-0418">Kinase</keyword>
<dbReference type="Proteomes" id="UP000729733">
    <property type="component" value="Unassembled WGS sequence"/>
</dbReference>
<evidence type="ECO:0000256" key="9">
    <source>
        <dbReference type="PROSITE-ProRule" id="PRU00339"/>
    </source>
</evidence>
<evidence type="ECO:0000256" key="10">
    <source>
        <dbReference type="PROSITE-ProRule" id="PRU10141"/>
    </source>
</evidence>
<dbReference type="Gene3D" id="1.25.40.10">
    <property type="entry name" value="Tetratricopeptide repeat domain"/>
    <property type="match status" value="3"/>
</dbReference>
<evidence type="ECO:0000256" key="6">
    <source>
        <dbReference type="ARBA" id="ARBA00022840"/>
    </source>
</evidence>
<evidence type="ECO:0000313" key="13">
    <source>
        <dbReference type="Proteomes" id="UP000729733"/>
    </source>
</evidence>
<keyword evidence="6 10" id="KW-0067">ATP-binding</keyword>
<dbReference type="EMBL" id="JADWDC010000047">
    <property type="protein sequence ID" value="MCC0178577.1"/>
    <property type="molecule type" value="Genomic_DNA"/>
</dbReference>
<dbReference type="SUPFAM" id="SSF56112">
    <property type="entry name" value="Protein kinase-like (PK-like)"/>
    <property type="match status" value="2"/>
</dbReference>
<keyword evidence="3" id="KW-0808">Transferase</keyword>
<dbReference type="Gene3D" id="1.10.510.10">
    <property type="entry name" value="Transferase(Phosphotransferase) domain 1"/>
    <property type="match status" value="2"/>
</dbReference>
<dbReference type="InterPro" id="IPR019734">
    <property type="entry name" value="TPR_rpt"/>
</dbReference>
<dbReference type="GO" id="GO:0005524">
    <property type="term" value="F:ATP binding"/>
    <property type="evidence" value="ECO:0007669"/>
    <property type="project" value="UniProtKB-UniRule"/>
</dbReference>
<dbReference type="Pfam" id="PF13181">
    <property type="entry name" value="TPR_8"/>
    <property type="match status" value="1"/>
</dbReference>
<keyword evidence="2" id="KW-0723">Serine/threonine-protein kinase</keyword>
<accession>A0A964BUX0</accession>
<keyword evidence="4 10" id="KW-0547">Nucleotide-binding</keyword>
<dbReference type="Pfam" id="PF13432">
    <property type="entry name" value="TPR_16"/>
    <property type="match status" value="1"/>
</dbReference>
<dbReference type="PROSITE" id="PS50293">
    <property type="entry name" value="TPR_REGION"/>
    <property type="match status" value="1"/>
</dbReference>
<feature type="binding site" evidence="10">
    <location>
        <position position="70"/>
    </location>
    <ligand>
        <name>ATP</name>
        <dbReference type="ChEBI" id="CHEBI:30616"/>
    </ligand>
</feature>
<evidence type="ECO:0000256" key="7">
    <source>
        <dbReference type="ARBA" id="ARBA00047899"/>
    </source>
</evidence>
<protein>
    <recommendedName>
        <fullName evidence="1">non-specific serine/threonine protein kinase</fullName>
        <ecNumber evidence="1">2.7.11.1</ecNumber>
    </recommendedName>
</protein>
<dbReference type="RefSeq" id="WP_229641677.1">
    <property type="nucleotide sequence ID" value="NZ_JADWDC010000047.1"/>
</dbReference>
<evidence type="ECO:0000256" key="5">
    <source>
        <dbReference type="ARBA" id="ARBA00022777"/>
    </source>
</evidence>
<feature type="repeat" description="TPR" evidence="9">
    <location>
        <begin position="704"/>
        <end position="737"/>
    </location>
</feature>
<dbReference type="PROSITE" id="PS50005">
    <property type="entry name" value="TPR"/>
    <property type="match status" value="6"/>
</dbReference>
<feature type="repeat" description="TPR" evidence="9">
    <location>
        <begin position="807"/>
        <end position="840"/>
    </location>
</feature>
<proteinExistence type="predicted"/>
<dbReference type="EC" id="2.7.11.1" evidence="1"/>
<feature type="repeat" description="TPR" evidence="9">
    <location>
        <begin position="670"/>
        <end position="703"/>
    </location>
</feature>
<feature type="domain" description="Protein kinase" evidence="11">
    <location>
        <begin position="311"/>
        <end position="574"/>
    </location>
</feature>
<dbReference type="SMART" id="SM00220">
    <property type="entry name" value="S_TKc"/>
    <property type="match status" value="2"/>
</dbReference>
<evidence type="ECO:0000256" key="2">
    <source>
        <dbReference type="ARBA" id="ARBA00022527"/>
    </source>
</evidence>
<keyword evidence="9" id="KW-0802">TPR repeat</keyword>
<dbReference type="InterPro" id="IPR017441">
    <property type="entry name" value="Protein_kinase_ATP_BS"/>
</dbReference>
<dbReference type="Gene3D" id="3.30.200.20">
    <property type="entry name" value="Phosphorylase Kinase, domain 1"/>
    <property type="match status" value="1"/>
</dbReference>